<dbReference type="AlphaFoldDB" id="A0A9E4DSB7"/>
<evidence type="ECO:0000313" key="2">
    <source>
        <dbReference type="EMBL" id="MCC9274334.1"/>
    </source>
</evidence>
<gene>
    <name evidence="2" type="ORF">K8V42_08615</name>
</gene>
<protein>
    <recommendedName>
        <fullName evidence="1">EC042-2821-like Restriction Endonuclease-like domain-containing protein</fullName>
    </recommendedName>
</protein>
<dbReference type="Proteomes" id="UP000813384">
    <property type="component" value="Unassembled WGS sequence"/>
</dbReference>
<evidence type="ECO:0000259" key="1">
    <source>
        <dbReference type="Pfam" id="PF18740"/>
    </source>
</evidence>
<reference evidence="2" key="1">
    <citation type="journal article" date="2021" name="PeerJ">
        <title>Extensive microbial diversity within the chicken gut microbiome revealed by metagenomics and culture.</title>
        <authorList>
            <person name="Gilroy R."/>
            <person name="Ravi A."/>
            <person name="Getino M."/>
            <person name="Pursley I."/>
            <person name="Horton D.L."/>
            <person name="Alikhan N.F."/>
            <person name="Baker D."/>
            <person name="Gharbi K."/>
            <person name="Hall N."/>
            <person name="Watson M."/>
            <person name="Adriaenssens E.M."/>
            <person name="Foster-Nyarko E."/>
            <person name="Jarju S."/>
            <person name="Secka A."/>
            <person name="Antonio M."/>
            <person name="Oren A."/>
            <person name="Chaudhuri R.R."/>
            <person name="La Ragione R."/>
            <person name="Hildebrand F."/>
            <person name="Pallen M.J."/>
        </authorList>
    </citation>
    <scope>NUCLEOTIDE SEQUENCE</scope>
    <source>
        <strain evidence="2">150</strain>
    </source>
</reference>
<dbReference type="Pfam" id="PF18740">
    <property type="entry name" value="EC042_2821"/>
    <property type="match status" value="1"/>
</dbReference>
<proteinExistence type="predicted"/>
<evidence type="ECO:0000313" key="3">
    <source>
        <dbReference type="Proteomes" id="UP000813384"/>
    </source>
</evidence>
<feature type="domain" description="EC042-2821-like Restriction Endonuclease-like" evidence="1">
    <location>
        <begin position="6"/>
        <end position="97"/>
    </location>
</feature>
<dbReference type="EMBL" id="JAJJVO010000129">
    <property type="protein sequence ID" value="MCC9274334.1"/>
    <property type="molecule type" value="Genomic_DNA"/>
</dbReference>
<dbReference type="InterPro" id="IPR049530">
    <property type="entry name" value="EC042_2821"/>
</dbReference>
<accession>A0A9E4DSB7</accession>
<name>A0A9E4DSB7_9ENTE</name>
<sequence>MKELKDPADTHKYSYTNVITAVRTRLNKLNIKFDYSSGFNSHVLGLIIEFYGIKQDEKYAYAHQVGKATFFTYSQQFVDFILNEIKKNPQTFYQSLRT</sequence>
<comment type="caution">
    <text evidence="2">The sequence shown here is derived from an EMBL/GenBank/DDBJ whole genome shotgun (WGS) entry which is preliminary data.</text>
</comment>
<reference evidence="2" key="2">
    <citation type="submission" date="2021-11" db="EMBL/GenBank/DDBJ databases">
        <authorList>
            <person name="Gilroy R."/>
        </authorList>
    </citation>
    <scope>NUCLEOTIDE SEQUENCE</scope>
    <source>
        <strain evidence="2">150</strain>
    </source>
</reference>
<organism evidence="2 3">
    <name type="scientific">Enterococcus aquimarinus</name>
    <dbReference type="NCBI Taxonomy" id="328396"/>
    <lineage>
        <taxon>Bacteria</taxon>
        <taxon>Bacillati</taxon>
        <taxon>Bacillota</taxon>
        <taxon>Bacilli</taxon>
        <taxon>Lactobacillales</taxon>
        <taxon>Enterococcaceae</taxon>
        <taxon>Enterococcus</taxon>
    </lineage>
</organism>